<dbReference type="GO" id="GO:0005737">
    <property type="term" value="C:cytoplasm"/>
    <property type="evidence" value="ECO:0007669"/>
    <property type="project" value="TreeGrafter"/>
</dbReference>
<sequence>MDHSHRSGSIDSASASTSSTNSMPNVLFREIHKNAFLKRHSSDRRTGFPRKSERVWVVFCVHDDVEPFLEIYPDQKVALTHKPEWFASLSSALHVSPTICGHEDEFEFAVTLSFQVVRLAAPSWESMMEWVETIRSKLRELKVLCPKENVYSKMPEQKQTLLPTRDPNSPLPLPPEGPSTLLPGVELVHVQPRNGPSVSDNGESGRSQRDLPRSNVMPDRQVNKRPISERDKRTVTEQQQQQQLHVVPGSSQVTHSEIQNSNSAAISQLPVNPGDVLPKNKQRIRKMAPIPQPFPSTSQVISDRNITVIEVPANGSKENHTTSEFPALGTQNSSDSDGTDDVFQSPSGHHKLEVTNSGTNNNHAEEEDEEAHYEHVFLQSIPINKPLQPMDLPSKCPNVASIKIGKPHSTSVMINTNNSVPVSGSGNVTGGSSSTPGVSALGLDVKLSGSTCINLTKNSVPDPVVPHQIQTKPEKIIVSGVDSRAVNRAKKPGNPKPNGNDSNVNTSNSIVIPEISSIAGPNGAIYSHVIKVPKVKVKSDELKSGVSGRSGISLHPRSQVSQMESVGESSSILENPSEVRENHLGNIKSPNRIVLPQKSIINKNMNPIRRETQRNLESNQPSSSVSNMENKVDVATTTAMMASDISEPNASKNESRSNGSNNPEIEPIPATVQPTVGVISVEDIPLIGGHQRRRRRSSSTDATAAPNAPPSRVIGGADRIRINIPQTGGILTRDDHRGESEGGTVSDQIVHINPTPKSSRLTLREQQVLQLKKEMLHPGGVRLQLRRKDCTGSIALVDVLNGVWVAGWKQKEHPLLYNALHIGDQLISVCDMVVRTSADAHKLIRSSTSLYIEFIIRRVPFGNVFALQRSSEGQNLGIVQEGNTAEIKEVVPNSVAARQGLTSKTPTCDGLSLTTWFLTEINGRPLNLFFKDSEVRDRLNAVGKEISILVQPHDFIKQIKKQLKNMRGYKDYIVQ</sequence>
<dbReference type="GO" id="GO:0005886">
    <property type="term" value="C:plasma membrane"/>
    <property type="evidence" value="ECO:0007669"/>
    <property type="project" value="TreeGrafter"/>
</dbReference>
<dbReference type="PANTHER" id="PTHR12345">
    <property type="entry name" value="SYNTENIN RELATED"/>
    <property type="match status" value="1"/>
</dbReference>
<feature type="compositionally biased region" description="Basic and acidic residues" evidence="2">
    <location>
        <begin position="226"/>
        <end position="235"/>
    </location>
</feature>
<keyword evidence="1" id="KW-0677">Repeat</keyword>
<evidence type="ECO:0000256" key="2">
    <source>
        <dbReference type="SAM" id="MobiDB-lite"/>
    </source>
</evidence>
<dbReference type="InterPro" id="IPR051230">
    <property type="entry name" value="APP-Binding"/>
</dbReference>
<evidence type="ECO:0008006" key="5">
    <source>
        <dbReference type="Google" id="ProtNLM"/>
    </source>
</evidence>
<evidence type="ECO:0000313" key="3">
    <source>
        <dbReference type="EMBL" id="KAK6639027.1"/>
    </source>
</evidence>
<feature type="region of interest" description="Disordered" evidence="2">
    <location>
        <begin position="312"/>
        <end position="367"/>
    </location>
</feature>
<dbReference type="PANTHER" id="PTHR12345:SF11">
    <property type="entry name" value="FI13065P"/>
    <property type="match status" value="1"/>
</dbReference>
<reference evidence="3 4" key="1">
    <citation type="submission" date="2023-10" db="EMBL/GenBank/DDBJ databases">
        <title>Genomes of two closely related lineages of the louse Polyplax serrata with different host specificities.</title>
        <authorList>
            <person name="Martinu J."/>
            <person name="Tarabai H."/>
            <person name="Stefka J."/>
            <person name="Hypsa V."/>
        </authorList>
    </citation>
    <scope>NUCLEOTIDE SEQUENCE [LARGE SCALE GENOMIC DNA]</scope>
    <source>
        <strain evidence="3">HR10_N</strain>
    </source>
</reference>
<name>A0AAN8PMB5_POLSC</name>
<feature type="region of interest" description="Disordered" evidence="2">
    <location>
        <begin position="155"/>
        <end position="247"/>
    </location>
</feature>
<feature type="compositionally biased region" description="Low complexity" evidence="2">
    <location>
        <begin position="7"/>
        <end position="21"/>
    </location>
</feature>
<feature type="region of interest" description="Disordered" evidence="2">
    <location>
        <begin position="643"/>
        <end position="716"/>
    </location>
</feature>
<feature type="compositionally biased region" description="Polar residues" evidence="2">
    <location>
        <begin position="329"/>
        <end position="347"/>
    </location>
</feature>
<comment type="caution">
    <text evidence="3">The sequence shown here is derived from an EMBL/GenBank/DDBJ whole genome shotgun (WGS) entry which is preliminary data.</text>
</comment>
<evidence type="ECO:0000313" key="4">
    <source>
        <dbReference type="Proteomes" id="UP001372834"/>
    </source>
</evidence>
<dbReference type="Proteomes" id="UP001372834">
    <property type="component" value="Unassembled WGS sequence"/>
</dbReference>
<proteinExistence type="predicted"/>
<dbReference type="SUPFAM" id="SSF50729">
    <property type="entry name" value="PH domain-like"/>
    <property type="match status" value="1"/>
</dbReference>
<feature type="compositionally biased region" description="Polar residues" evidence="2">
    <location>
        <begin position="194"/>
        <end position="205"/>
    </location>
</feature>
<feature type="region of interest" description="Disordered" evidence="2">
    <location>
        <begin position="544"/>
        <end position="575"/>
    </location>
</feature>
<dbReference type="EMBL" id="JAWJWE010000003">
    <property type="protein sequence ID" value="KAK6639027.1"/>
    <property type="molecule type" value="Genomic_DNA"/>
</dbReference>
<feature type="compositionally biased region" description="Polar residues" evidence="2">
    <location>
        <begin position="643"/>
        <end position="663"/>
    </location>
</feature>
<gene>
    <name evidence="3" type="ORF">RUM43_007297</name>
</gene>
<feature type="compositionally biased region" description="Polar residues" evidence="2">
    <location>
        <begin position="556"/>
        <end position="574"/>
    </location>
</feature>
<accession>A0AAN8PMB5</accession>
<dbReference type="AlphaFoldDB" id="A0AAN8PMB5"/>
<evidence type="ECO:0000256" key="1">
    <source>
        <dbReference type="ARBA" id="ARBA00022737"/>
    </source>
</evidence>
<feature type="region of interest" description="Disordered" evidence="2">
    <location>
        <begin position="1"/>
        <end position="21"/>
    </location>
</feature>
<organism evidence="3 4">
    <name type="scientific">Polyplax serrata</name>
    <name type="common">Common mouse louse</name>
    <dbReference type="NCBI Taxonomy" id="468196"/>
    <lineage>
        <taxon>Eukaryota</taxon>
        <taxon>Metazoa</taxon>
        <taxon>Ecdysozoa</taxon>
        <taxon>Arthropoda</taxon>
        <taxon>Hexapoda</taxon>
        <taxon>Insecta</taxon>
        <taxon>Pterygota</taxon>
        <taxon>Neoptera</taxon>
        <taxon>Paraneoptera</taxon>
        <taxon>Psocodea</taxon>
        <taxon>Troctomorpha</taxon>
        <taxon>Phthiraptera</taxon>
        <taxon>Anoplura</taxon>
        <taxon>Polyplacidae</taxon>
        <taxon>Polyplax</taxon>
    </lineage>
</organism>
<protein>
    <recommendedName>
        <fullName evidence="5">PH domain-containing protein</fullName>
    </recommendedName>
</protein>